<reference evidence="2 3" key="1">
    <citation type="journal article" date="2015" name="Stand. Genomic Sci.">
        <title>Genomic Encyclopedia of Bacterial and Archaeal Type Strains, Phase III: the genomes of soil and plant-associated and newly described type strains.</title>
        <authorList>
            <person name="Whitman W.B."/>
            <person name="Woyke T."/>
            <person name="Klenk H.P."/>
            <person name="Zhou Y."/>
            <person name="Lilburn T.G."/>
            <person name="Beck B.J."/>
            <person name="De Vos P."/>
            <person name="Vandamme P."/>
            <person name="Eisen J.A."/>
            <person name="Garrity G."/>
            <person name="Hugenholtz P."/>
            <person name="Kyrpides N.C."/>
        </authorList>
    </citation>
    <scope>NUCLEOTIDE SEQUENCE [LARGE SCALE GENOMIC DNA]</scope>
    <source>
        <strain evidence="2 3">CV53</strain>
    </source>
</reference>
<proteinExistence type="predicted"/>
<dbReference type="InterPro" id="IPR050490">
    <property type="entry name" value="Bact_solute-bd_prot1"/>
</dbReference>
<dbReference type="AlphaFoldDB" id="A0A4R2BAT2"/>
<keyword evidence="2" id="KW-0762">Sugar transport</keyword>
<name>A0A4R2BAT2_9BACI</name>
<evidence type="ECO:0000256" key="1">
    <source>
        <dbReference type="SAM" id="SignalP"/>
    </source>
</evidence>
<feature type="chain" id="PRO_5039389388" evidence="1">
    <location>
        <begin position="22"/>
        <end position="435"/>
    </location>
</feature>
<evidence type="ECO:0000313" key="3">
    <source>
        <dbReference type="Proteomes" id="UP000295689"/>
    </source>
</evidence>
<dbReference type="CDD" id="cd13585">
    <property type="entry name" value="PBP2_TMBP_like"/>
    <property type="match status" value="1"/>
</dbReference>
<protein>
    <submittedName>
        <fullName evidence="2">Multiple sugar transport system substrate-binding protein</fullName>
    </submittedName>
</protein>
<dbReference type="InterPro" id="IPR006059">
    <property type="entry name" value="SBP"/>
</dbReference>
<accession>A0A4R2BAT2</accession>
<evidence type="ECO:0000313" key="2">
    <source>
        <dbReference type="EMBL" id="TCN22654.1"/>
    </source>
</evidence>
<dbReference type="PANTHER" id="PTHR43649">
    <property type="entry name" value="ARABINOSE-BINDING PROTEIN-RELATED"/>
    <property type="match status" value="1"/>
</dbReference>
<dbReference type="Gene3D" id="3.40.190.10">
    <property type="entry name" value="Periplasmic binding protein-like II"/>
    <property type="match status" value="2"/>
</dbReference>
<gene>
    <name evidence="2" type="ORF">EV146_110140</name>
</gene>
<feature type="signal peptide" evidence="1">
    <location>
        <begin position="1"/>
        <end position="21"/>
    </location>
</feature>
<dbReference type="Pfam" id="PF01547">
    <property type="entry name" value="SBP_bac_1"/>
    <property type="match status" value="1"/>
</dbReference>
<keyword evidence="2" id="KW-0813">Transport</keyword>
<dbReference type="EMBL" id="SLVV01000010">
    <property type="protein sequence ID" value="TCN22654.1"/>
    <property type="molecule type" value="Genomic_DNA"/>
</dbReference>
<dbReference type="PROSITE" id="PS51257">
    <property type="entry name" value="PROKAR_LIPOPROTEIN"/>
    <property type="match status" value="1"/>
</dbReference>
<organism evidence="2 3">
    <name type="scientific">Mesobacillus foraminis</name>
    <dbReference type="NCBI Taxonomy" id="279826"/>
    <lineage>
        <taxon>Bacteria</taxon>
        <taxon>Bacillati</taxon>
        <taxon>Bacillota</taxon>
        <taxon>Bacilli</taxon>
        <taxon>Bacillales</taxon>
        <taxon>Bacillaceae</taxon>
        <taxon>Mesobacillus</taxon>
    </lineage>
</organism>
<keyword evidence="3" id="KW-1185">Reference proteome</keyword>
<comment type="caution">
    <text evidence="2">The sequence shown here is derived from an EMBL/GenBank/DDBJ whole genome shotgun (WGS) entry which is preliminary data.</text>
</comment>
<keyword evidence="1" id="KW-0732">Signal</keyword>
<dbReference type="Proteomes" id="UP000295689">
    <property type="component" value="Unassembled WGS sequence"/>
</dbReference>
<dbReference type="SUPFAM" id="SSF53850">
    <property type="entry name" value="Periplasmic binding protein-like II"/>
    <property type="match status" value="1"/>
</dbReference>
<sequence length="435" mass="48788">MNKFRSLFISLISVVLLIAVAGCSGGSSESASKSGGDGEGKKVEIRFAWWGDTKRHEIYNSIVDRFEEKHPNIKVKREFGGWPEYWEKMATQIAGGNAPDVVSMHQFYVSDYARRNSLLNLDELVKSGDINQDQFDEATVDSGKVDGKIYMIAKGITMSGWAYNPALFDKLGVSYPDPNWTWEDFGKKVEELKAKGIWGTQDFSGGQLQPNFRYFARQNGQDLFTEDGKLGFEKETLIKWWSMWDDLRKKEAIPDGATSTEYESAPLEQNMFVTGKTAMHQIPANQLHLYQEQFKEGELELVPYPNVKDGENGEYIEGAYLSITQKSKHPKEAAMFIDFFVNAKESLELFKVEQGSPGSAEMAEFVKPLLSVPQQKAVDFIQEVVPDARPAAYAPLGVNEVEQAFKDNASAIIFGQHSVDEAADKFMKTAEGILK</sequence>
<dbReference type="PANTHER" id="PTHR43649:SF11">
    <property type="entry name" value="ABC TRANSPORTER SUBSTRATE-BINDING PROTEIN YESO-RELATED"/>
    <property type="match status" value="1"/>
</dbReference>